<organism evidence="2 3">
    <name type="scientific">Lates calcarifer</name>
    <name type="common">Barramundi</name>
    <name type="synonym">Holocentrus calcarifer</name>
    <dbReference type="NCBI Taxonomy" id="8187"/>
    <lineage>
        <taxon>Eukaryota</taxon>
        <taxon>Metazoa</taxon>
        <taxon>Chordata</taxon>
        <taxon>Craniata</taxon>
        <taxon>Vertebrata</taxon>
        <taxon>Euteleostomi</taxon>
        <taxon>Actinopterygii</taxon>
        <taxon>Neopterygii</taxon>
        <taxon>Teleostei</taxon>
        <taxon>Neoteleostei</taxon>
        <taxon>Acanthomorphata</taxon>
        <taxon>Carangaria</taxon>
        <taxon>Carangaria incertae sedis</taxon>
        <taxon>Centropomidae</taxon>
        <taxon>Lates</taxon>
    </lineage>
</organism>
<proteinExistence type="predicted"/>
<reference evidence="3" key="1">
    <citation type="submission" date="2015-09" db="EMBL/GenBank/DDBJ databases">
        <authorList>
            <person name="Sai Rama Sridatta P."/>
        </authorList>
    </citation>
    <scope>NUCLEOTIDE SEQUENCE [LARGE SCALE GENOMIC DNA]</scope>
</reference>
<keyword evidence="1" id="KW-1133">Transmembrane helix</keyword>
<dbReference type="GeneTree" id="ENSGT01150000288145"/>
<sequence>MDPETTTHTEPMADEEEPLFSNLDIFLFSLIVGLLIYWFMSRKKPEPIPEFKNCALTVLHFKLQASFVHFFS</sequence>
<feature type="transmembrane region" description="Helical" evidence="1">
    <location>
        <begin position="20"/>
        <end position="40"/>
    </location>
</feature>
<keyword evidence="1" id="KW-0812">Transmembrane</keyword>
<accession>A0A4W6BJ05</accession>
<protein>
    <submittedName>
        <fullName evidence="2">Uncharacterized protein</fullName>
    </submittedName>
</protein>
<keyword evidence="3" id="KW-1185">Reference proteome</keyword>
<dbReference type="Ensembl" id="ENSLCAT00010000621.1">
    <property type="protein sequence ID" value="ENSLCAP00010000584.1"/>
    <property type="gene ID" value="ENSLCAG00010000381.1"/>
</dbReference>
<dbReference type="STRING" id="8187.ENSLCAP00010000584"/>
<reference evidence="2" key="2">
    <citation type="submission" date="2025-08" db="UniProtKB">
        <authorList>
            <consortium name="Ensembl"/>
        </authorList>
    </citation>
    <scope>IDENTIFICATION</scope>
</reference>
<dbReference type="InParanoid" id="A0A4W6BJ05"/>
<reference evidence="2" key="3">
    <citation type="submission" date="2025-09" db="UniProtKB">
        <authorList>
            <consortium name="Ensembl"/>
        </authorList>
    </citation>
    <scope>IDENTIFICATION</scope>
</reference>
<dbReference type="Proteomes" id="UP000314980">
    <property type="component" value="Unassembled WGS sequence"/>
</dbReference>
<keyword evidence="1" id="KW-0472">Membrane</keyword>
<name>A0A4W6BJ05_LATCA</name>
<dbReference type="AlphaFoldDB" id="A0A4W6BJ05"/>
<evidence type="ECO:0000313" key="3">
    <source>
        <dbReference type="Proteomes" id="UP000314980"/>
    </source>
</evidence>
<evidence type="ECO:0000313" key="2">
    <source>
        <dbReference type="Ensembl" id="ENSLCAP00010000584.1"/>
    </source>
</evidence>
<evidence type="ECO:0000256" key="1">
    <source>
        <dbReference type="SAM" id="Phobius"/>
    </source>
</evidence>